<dbReference type="InterPro" id="IPR036663">
    <property type="entry name" value="Fumarylacetoacetase_C_sf"/>
</dbReference>
<evidence type="ECO:0000313" key="2">
    <source>
        <dbReference type="EMBL" id="SDZ45633.1"/>
    </source>
</evidence>
<organism evidence="2 3">
    <name type="scientific">Jannaschia faecimaris</name>
    <dbReference type="NCBI Taxonomy" id="1244108"/>
    <lineage>
        <taxon>Bacteria</taxon>
        <taxon>Pseudomonadati</taxon>
        <taxon>Pseudomonadota</taxon>
        <taxon>Alphaproteobacteria</taxon>
        <taxon>Rhodobacterales</taxon>
        <taxon>Roseobacteraceae</taxon>
        <taxon>Jannaschia</taxon>
    </lineage>
</organism>
<sequence length="318" mass="34626">MILASYPKQRDGELRIVAPDRQTSTRMQRRSFAEMIEYGVAPPEGEPEPFDITRCTAPMPRAWQFLDGSAYVNHVELVRRARGAEMPRSFWTDPLMYQGCSDPFLGPTDPISGDPAWGVDFEAEVAVVISDVDMGATVDTARAAIRFIMLLNDVSLRALVPAELGKGFGFVQSKPPSAFAPLALSPDELPCWDGDRLHATMCVNLNGLPFGQTNAGQDMTFGFPELIAHAAKTRPLRAGTVIGSGTVSNKREGGPGDRIVDGGAGYSCIAEQRMVETIQTGSATTPFLTTGDRVEIWMEHEGKSLFGTIDQTVQDWRA</sequence>
<dbReference type="PANTHER" id="PTHR43211:SF1">
    <property type="entry name" value="BLL6422 PROTEIN"/>
    <property type="match status" value="1"/>
</dbReference>
<gene>
    <name evidence="2" type="ORF">SAMN05444004_11536</name>
</gene>
<dbReference type="RefSeq" id="WP_092647205.1">
    <property type="nucleotide sequence ID" value="NZ_FNPX01000015.1"/>
</dbReference>
<accession>A0A1H3T5K4</accession>
<evidence type="ECO:0000313" key="3">
    <source>
        <dbReference type="Proteomes" id="UP000198914"/>
    </source>
</evidence>
<dbReference type="Proteomes" id="UP000198914">
    <property type="component" value="Unassembled WGS sequence"/>
</dbReference>
<dbReference type="PANTHER" id="PTHR43211">
    <property type="entry name" value="FUMARYLACETOACETATE HYDROLASE"/>
    <property type="match status" value="1"/>
</dbReference>
<keyword evidence="3" id="KW-1185">Reference proteome</keyword>
<evidence type="ECO:0000259" key="1">
    <source>
        <dbReference type="Pfam" id="PF01557"/>
    </source>
</evidence>
<dbReference type="OrthoDB" id="9775905at2"/>
<dbReference type="EMBL" id="FNPX01000015">
    <property type="protein sequence ID" value="SDZ45633.1"/>
    <property type="molecule type" value="Genomic_DNA"/>
</dbReference>
<protein>
    <submittedName>
        <fullName evidence="2">Fumarylacetoacetate (FAA) hydrolase</fullName>
    </submittedName>
</protein>
<dbReference type="Pfam" id="PF01557">
    <property type="entry name" value="FAA_hydrolase"/>
    <property type="match status" value="1"/>
</dbReference>
<dbReference type="SUPFAM" id="SSF56529">
    <property type="entry name" value="FAH"/>
    <property type="match status" value="1"/>
</dbReference>
<keyword evidence="2" id="KW-0378">Hydrolase</keyword>
<proteinExistence type="predicted"/>
<name>A0A1H3T5K4_9RHOB</name>
<feature type="domain" description="Fumarylacetoacetase-like C-terminal" evidence="1">
    <location>
        <begin position="67"/>
        <end position="313"/>
    </location>
</feature>
<dbReference type="InterPro" id="IPR011234">
    <property type="entry name" value="Fumarylacetoacetase-like_C"/>
</dbReference>
<dbReference type="STRING" id="1244108.SAMN05444004_11536"/>
<dbReference type="AlphaFoldDB" id="A0A1H3T5K4"/>
<dbReference type="GO" id="GO:0016787">
    <property type="term" value="F:hydrolase activity"/>
    <property type="evidence" value="ECO:0007669"/>
    <property type="project" value="UniProtKB-KW"/>
</dbReference>
<reference evidence="3" key="1">
    <citation type="submission" date="2016-10" db="EMBL/GenBank/DDBJ databases">
        <authorList>
            <person name="Varghese N."/>
            <person name="Submissions S."/>
        </authorList>
    </citation>
    <scope>NUCLEOTIDE SEQUENCE [LARGE SCALE GENOMIC DNA]</scope>
    <source>
        <strain evidence="3">DSM 100420</strain>
    </source>
</reference>
<dbReference type="Gene3D" id="3.90.850.10">
    <property type="entry name" value="Fumarylacetoacetase-like, C-terminal domain"/>
    <property type="match status" value="1"/>
</dbReference>